<dbReference type="GO" id="GO:0015074">
    <property type="term" value="P:DNA integration"/>
    <property type="evidence" value="ECO:0007669"/>
    <property type="project" value="InterPro"/>
</dbReference>
<dbReference type="InterPro" id="IPR013103">
    <property type="entry name" value="RVT_2"/>
</dbReference>
<keyword evidence="1" id="KW-0064">Aspartyl protease</keyword>
<sequence length="1413" mass="158146">MATENSQLIIPNAQEPTKPLTMITIHNSIKLTPTNYLSWKTQMEAILIGYDLQKFIDGSHPAPPTTITTNNVVSTNPAYQTWLRQDKLLFGALVGTLSSTLVPLITQSKTSYEAWQILANTYARPSHGHIKQLKDHLKNITKGSQSITDYMQSIKTRADELAALGKPLDQEDLIEKVLEGLDENYQSIIDAVNGRDSTISFDELHEKLINKELSLRNKISPSPLPASAHATNVRFTPWSVTNRTPRLPGSTSAPTQGIIRNSPTNTRDNRSPARPFLGRCQWCSTQGHVVSRCPLFRQQFPQVQPPSRPGNSSQSRPPAPWQAQANVTTTIPPNTTWLLDSGASHHVTTDLHNLALHSPFDGTDEIMIGDGSGLPISHTGSTSLTTPSHSFTLSNVLCVPTMKRNLISISQFCKSNNTSIEFLPSSFHVKDLHTGAILLQGRTKDGVYEWPLSTTQSRPLIAFSSVKTTLSEWHHRLGHPSLSIFKNIMSSFHLDVSRPSNFNFNCNSCQCNKSHKLPFFTSTLSTSSPLEVIFTDIWTSPVYSTDNFKYYVIFVDHFTKYIWLYPLKRKSDTHDVFVRFKALVEKFFNRPIITLYSDNEGEYQALSSFLTINGVSHFTSPPHTPEHNGYSEHRHRHIVETGLSLLTHASMPLSYWPFAFSTAVYLINRLPTPTLNHLSPYFKLFGTFPNYSKLRSFGCLCYPWLRPYTSHKLESRSSPCVFVGYSPTQSAYLCLDTSTARLYTSRHVRFVESIFPFVTSHTSLPRVTSSTISEWCSITLPVVATPSVNVGSAPPSSLLTPTAPSQSQDPSQNNTTCATPTPEPNSHSSVPVPETKCDCANNPPLPPTQNDPNPPPDLSPSPLVIVTRSKHNIHKPIQKLNLTAQLQQPTLEPTTVTQALKDPKWRQAMSAEFDALLRNGTWDLVPSHPTQNLVGCKWIFRTKYLPNGSIDRYKARLVAKGFHQRPGIDYSETFSPVIKPTTVRLVLSLAVSQGWSLRQLDVNNAFLQGTLTEDVFMSQPPGFIDRDHPHHVCKLRKAIYGLKQAPRAWYHELRQFLLQFGFINSIADTSLFIFNNHGTILYLLVYVDDIIITGNNVEAAQTFIQQLSQRFSLKDLGPLTYFLGVEVTSHTNGLFLSQRKYIVDLLNRTHMTEAKPAPTPLATSPILTLQSGTPLSDPTEYRTVVGSLQYLSLTRPDIAYTVNKLSQFMHQPTSDHWNAVKRLLRYLCGTLDHDITLRRTSPLALHAFSDSDWAGNKDDFTSTSAYIIYLGHNPISWSSKKQRTVARSSTEAEYRSVASTAAEIRWICSLLTELGVTLPQQPIIYCDNVGATNLCSNPVFHSRMKHVALDYHFIREQVQNGLLRVSHIFASDQLADALTKLLARPQFDSLKAKIGLAPRPSILRGHDKDIQSS</sequence>
<dbReference type="InterPro" id="IPR054722">
    <property type="entry name" value="PolX-like_BBD"/>
</dbReference>
<accession>A0A438H6Z3</accession>
<evidence type="ECO:0000256" key="1">
    <source>
        <dbReference type="ARBA" id="ARBA00022750"/>
    </source>
</evidence>
<dbReference type="PANTHER" id="PTHR11439:SF489">
    <property type="entry name" value="RNA-DIRECTED DNA POLYMERASE"/>
    <property type="match status" value="1"/>
</dbReference>
<gene>
    <name evidence="4" type="primary">RE1_3080</name>
    <name evidence="4" type="ORF">CK203_044786</name>
</gene>
<dbReference type="PROSITE" id="PS50994">
    <property type="entry name" value="INTEGRASE"/>
    <property type="match status" value="1"/>
</dbReference>
<evidence type="ECO:0000313" key="5">
    <source>
        <dbReference type="Proteomes" id="UP000288805"/>
    </source>
</evidence>
<proteinExistence type="predicted"/>
<dbReference type="Pfam" id="PF22936">
    <property type="entry name" value="Pol_BBD"/>
    <property type="match status" value="1"/>
</dbReference>
<dbReference type="InterPro" id="IPR057670">
    <property type="entry name" value="SH3_retrovirus"/>
</dbReference>
<feature type="compositionally biased region" description="Pro residues" evidence="2">
    <location>
        <begin position="843"/>
        <end position="859"/>
    </location>
</feature>
<reference evidence="4 5" key="1">
    <citation type="journal article" date="2018" name="PLoS Genet.">
        <title>Population sequencing reveals clonal diversity and ancestral inbreeding in the grapevine cultivar Chardonnay.</title>
        <authorList>
            <person name="Roach M.J."/>
            <person name="Johnson D.L."/>
            <person name="Bohlmann J."/>
            <person name="van Vuuren H.J."/>
            <person name="Jones S.J."/>
            <person name="Pretorius I.S."/>
            <person name="Schmidt S.A."/>
            <person name="Borneman A.R."/>
        </authorList>
    </citation>
    <scope>NUCLEOTIDE SEQUENCE [LARGE SCALE GENOMIC DNA]</scope>
    <source>
        <strain evidence="5">cv. Chardonnay</strain>
        <tissue evidence="4">Leaf</tissue>
    </source>
</reference>
<dbReference type="Pfam" id="PF13976">
    <property type="entry name" value="gag_pre-integrs"/>
    <property type="match status" value="1"/>
</dbReference>
<dbReference type="PANTHER" id="PTHR11439">
    <property type="entry name" value="GAG-POL-RELATED RETROTRANSPOSON"/>
    <property type="match status" value="1"/>
</dbReference>
<feature type="region of interest" description="Disordered" evidence="2">
    <location>
        <begin position="790"/>
        <end position="863"/>
    </location>
</feature>
<comment type="caution">
    <text evidence="4">The sequence shown here is derived from an EMBL/GenBank/DDBJ whole genome shotgun (WGS) entry which is preliminary data.</text>
</comment>
<dbReference type="InterPro" id="IPR025724">
    <property type="entry name" value="GAG-pre-integrase_dom"/>
</dbReference>
<feature type="region of interest" description="Disordered" evidence="2">
    <location>
        <begin position="239"/>
        <end position="272"/>
    </location>
</feature>
<feature type="compositionally biased region" description="Polar residues" evidence="2">
    <location>
        <begin position="806"/>
        <end position="829"/>
    </location>
</feature>
<dbReference type="Pfam" id="PF07727">
    <property type="entry name" value="RVT_2"/>
    <property type="match status" value="1"/>
</dbReference>
<feature type="region of interest" description="Disordered" evidence="2">
    <location>
        <begin position="300"/>
        <end position="323"/>
    </location>
</feature>
<dbReference type="EMBL" id="QGNW01000268">
    <property type="protein sequence ID" value="RVW80222.1"/>
    <property type="molecule type" value="Genomic_DNA"/>
</dbReference>
<dbReference type="InterPro" id="IPR036397">
    <property type="entry name" value="RNaseH_sf"/>
</dbReference>
<dbReference type="InterPro" id="IPR043502">
    <property type="entry name" value="DNA/RNA_pol_sf"/>
</dbReference>
<dbReference type="SUPFAM" id="SSF53098">
    <property type="entry name" value="Ribonuclease H-like"/>
    <property type="match status" value="1"/>
</dbReference>
<dbReference type="InterPro" id="IPR001584">
    <property type="entry name" value="Integrase_cat-core"/>
</dbReference>
<dbReference type="InterPro" id="IPR012337">
    <property type="entry name" value="RNaseH-like_sf"/>
</dbReference>
<feature type="compositionally biased region" description="Polar residues" evidence="2">
    <location>
        <begin position="239"/>
        <end position="266"/>
    </location>
</feature>
<dbReference type="Proteomes" id="UP000288805">
    <property type="component" value="Unassembled WGS sequence"/>
</dbReference>
<dbReference type="Pfam" id="PF14223">
    <property type="entry name" value="Retrotran_gag_2"/>
    <property type="match status" value="1"/>
</dbReference>
<evidence type="ECO:0000313" key="4">
    <source>
        <dbReference type="EMBL" id="RVW80222.1"/>
    </source>
</evidence>
<dbReference type="Pfam" id="PF25597">
    <property type="entry name" value="SH3_retrovirus"/>
    <property type="match status" value="1"/>
</dbReference>
<organism evidence="4 5">
    <name type="scientific">Vitis vinifera</name>
    <name type="common">Grape</name>
    <dbReference type="NCBI Taxonomy" id="29760"/>
    <lineage>
        <taxon>Eukaryota</taxon>
        <taxon>Viridiplantae</taxon>
        <taxon>Streptophyta</taxon>
        <taxon>Embryophyta</taxon>
        <taxon>Tracheophyta</taxon>
        <taxon>Spermatophyta</taxon>
        <taxon>Magnoliopsida</taxon>
        <taxon>eudicotyledons</taxon>
        <taxon>Gunneridae</taxon>
        <taxon>Pentapetalae</taxon>
        <taxon>rosids</taxon>
        <taxon>Vitales</taxon>
        <taxon>Vitaceae</taxon>
        <taxon>Viteae</taxon>
        <taxon>Vitis</taxon>
    </lineage>
</organism>
<evidence type="ECO:0000256" key="2">
    <source>
        <dbReference type="SAM" id="MobiDB-lite"/>
    </source>
</evidence>
<keyword evidence="1" id="KW-0645">Protease</keyword>
<feature type="domain" description="Integrase catalytic" evidence="3">
    <location>
        <begin position="525"/>
        <end position="688"/>
    </location>
</feature>
<dbReference type="Gene3D" id="3.30.420.10">
    <property type="entry name" value="Ribonuclease H-like superfamily/Ribonuclease H"/>
    <property type="match status" value="1"/>
</dbReference>
<dbReference type="Pfam" id="PF00665">
    <property type="entry name" value="rve"/>
    <property type="match status" value="1"/>
</dbReference>
<name>A0A438H6Z3_VITVI</name>
<protein>
    <submittedName>
        <fullName evidence="4">Retrovirus-related Pol polyprotein from transposon RE1</fullName>
    </submittedName>
</protein>
<evidence type="ECO:0000259" key="3">
    <source>
        <dbReference type="PROSITE" id="PS50994"/>
    </source>
</evidence>
<keyword evidence="1" id="KW-0378">Hydrolase</keyword>
<dbReference type="GO" id="GO:0003676">
    <property type="term" value="F:nucleic acid binding"/>
    <property type="evidence" value="ECO:0007669"/>
    <property type="project" value="InterPro"/>
</dbReference>
<dbReference type="SUPFAM" id="SSF56672">
    <property type="entry name" value="DNA/RNA polymerases"/>
    <property type="match status" value="1"/>
</dbReference>
<dbReference type="GO" id="GO:0004190">
    <property type="term" value="F:aspartic-type endopeptidase activity"/>
    <property type="evidence" value="ECO:0007669"/>
    <property type="project" value="UniProtKB-KW"/>
</dbReference>
<dbReference type="CDD" id="cd09272">
    <property type="entry name" value="RNase_HI_RT_Ty1"/>
    <property type="match status" value="1"/>
</dbReference>
<feature type="compositionally biased region" description="Low complexity" evidence="2">
    <location>
        <begin position="792"/>
        <end position="805"/>
    </location>
</feature>